<proteinExistence type="predicted"/>
<sequence length="223" mass="25840">MDCDYMTFYREKDFHNRCCGGKLWCIKDICGIICAVLTWLLIIYAEFVVMAVILIPTINTLYSSLNMAIFQSLAFLAFASHLRTMFTDPHFLKTDILFLFYIAGISLHSLFLCVQQFTMCVRQEWRECSTFNPPATVVLLLFLAFEALLFAIFTAVMLGTQLQAIWYDETGIEQLKKEEARWVRNSRWKSIQAVFGRFSIAWFSPFTSPPNAKTKLDSYLYSV</sequence>
<dbReference type="STRING" id="520822.A0A151I0Q3"/>
<reference evidence="2 3" key="1">
    <citation type="submission" date="2015-09" db="EMBL/GenBank/DDBJ databases">
        <title>Atta colombica WGS genome.</title>
        <authorList>
            <person name="Nygaard S."/>
            <person name="Hu H."/>
            <person name="Boomsma J."/>
            <person name="Zhang G."/>
        </authorList>
    </citation>
    <scope>NUCLEOTIDE SEQUENCE [LARGE SCALE GENOMIC DNA]</scope>
    <source>
        <strain evidence="2">Treedump-2</strain>
        <tissue evidence="2">Whole body</tissue>
    </source>
</reference>
<dbReference type="AlphaFoldDB" id="A0A151I0Q3"/>
<feature type="transmembrane region" description="Helical" evidence="1">
    <location>
        <begin position="61"/>
        <end position="84"/>
    </location>
</feature>
<feature type="transmembrane region" description="Helical" evidence="1">
    <location>
        <begin position="96"/>
        <end position="117"/>
    </location>
</feature>
<keyword evidence="1" id="KW-0812">Transmembrane</keyword>
<dbReference type="EMBL" id="KQ976600">
    <property type="protein sequence ID" value="KYM79463.1"/>
    <property type="molecule type" value="Genomic_DNA"/>
</dbReference>
<feature type="transmembrane region" description="Helical" evidence="1">
    <location>
        <begin position="137"/>
        <end position="158"/>
    </location>
</feature>
<keyword evidence="1" id="KW-1133">Transmembrane helix</keyword>
<evidence type="ECO:0000256" key="1">
    <source>
        <dbReference type="SAM" id="Phobius"/>
    </source>
</evidence>
<evidence type="ECO:0000313" key="3">
    <source>
        <dbReference type="Proteomes" id="UP000078540"/>
    </source>
</evidence>
<accession>A0A151I0Q3</accession>
<organism evidence="2 3">
    <name type="scientific">Atta colombica</name>
    <dbReference type="NCBI Taxonomy" id="520822"/>
    <lineage>
        <taxon>Eukaryota</taxon>
        <taxon>Metazoa</taxon>
        <taxon>Ecdysozoa</taxon>
        <taxon>Arthropoda</taxon>
        <taxon>Hexapoda</taxon>
        <taxon>Insecta</taxon>
        <taxon>Pterygota</taxon>
        <taxon>Neoptera</taxon>
        <taxon>Endopterygota</taxon>
        <taxon>Hymenoptera</taxon>
        <taxon>Apocrita</taxon>
        <taxon>Aculeata</taxon>
        <taxon>Formicoidea</taxon>
        <taxon>Formicidae</taxon>
        <taxon>Myrmicinae</taxon>
        <taxon>Atta</taxon>
    </lineage>
</organism>
<evidence type="ECO:0000313" key="2">
    <source>
        <dbReference type="EMBL" id="KYM79463.1"/>
    </source>
</evidence>
<dbReference type="Proteomes" id="UP000078540">
    <property type="component" value="Unassembled WGS sequence"/>
</dbReference>
<dbReference type="GO" id="GO:0016740">
    <property type="term" value="F:transferase activity"/>
    <property type="evidence" value="ECO:0007669"/>
    <property type="project" value="UniProtKB-KW"/>
</dbReference>
<keyword evidence="1" id="KW-0472">Membrane</keyword>
<gene>
    <name evidence="2" type="ORF">ALC53_10081</name>
</gene>
<name>A0A151I0Q3_9HYME</name>
<feature type="transmembrane region" description="Helical" evidence="1">
    <location>
        <begin position="32"/>
        <end position="55"/>
    </location>
</feature>
<keyword evidence="3" id="KW-1185">Reference proteome</keyword>
<protein>
    <submittedName>
        <fullName evidence="2">Palmitoyltransferase ZDHHC3</fullName>
    </submittedName>
</protein>
<keyword evidence="2" id="KW-0808">Transferase</keyword>